<dbReference type="STRING" id="1081102.A0A162MKF4"/>
<keyword evidence="2" id="KW-1185">Reference proteome</keyword>
<dbReference type="EMBL" id="AZHD01000005">
    <property type="protein sequence ID" value="OAA63280.1"/>
    <property type="molecule type" value="Genomic_DNA"/>
</dbReference>
<organism evidence="1 2">
    <name type="scientific">Niveomyces insectorum RCEF 264</name>
    <dbReference type="NCBI Taxonomy" id="1081102"/>
    <lineage>
        <taxon>Eukaryota</taxon>
        <taxon>Fungi</taxon>
        <taxon>Dikarya</taxon>
        <taxon>Ascomycota</taxon>
        <taxon>Pezizomycotina</taxon>
        <taxon>Sordariomycetes</taxon>
        <taxon>Hypocreomycetidae</taxon>
        <taxon>Hypocreales</taxon>
        <taxon>Cordycipitaceae</taxon>
        <taxon>Niveomyces</taxon>
    </lineage>
</organism>
<name>A0A162MKF4_9HYPO</name>
<comment type="caution">
    <text evidence="1">The sequence shown here is derived from an EMBL/GenBank/DDBJ whole genome shotgun (WGS) entry which is preliminary data.</text>
</comment>
<dbReference type="InterPro" id="IPR051678">
    <property type="entry name" value="AGP_Transferase"/>
</dbReference>
<gene>
    <name evidence="1" type="ORF">SPI_03443</name>
</gene>
<dbReference type="OrthoDB" id="4869268at2759"/>
<evidence type="ECO:0000313" key="2">
    <source>
        <dbReference type="Proteomes" id="UP000076874"/>
    </source>
</evidence>
<evidence type="ECO:0000313" key="1">
    <source>
        <dbReference type="EMBL" id="OAA63280.1"/>
    </source>
</evidence>
<sequence>MANTIQVGGEKFDYEKAIQSEEDFLHKCKKWLRLNWFNQDLHSHEAQLTRLAAFHLGVDSEAVTIDPKWTAGGFNMVIPLTVRDRNGNNVEDKDASEASKTMLERRFVMRCPIPSSCAEEHHPGTILEKMRCEIASYIWMQRFCPEIRIPQLYGFGLPDGKHMAARLFEWPIPSSYVSVPAPLPLGDFSSGYMLLEHFGPPMGRMLPEVVGTIDINPQDPKAQNLYRSLACLMLAVGRVEQPKIGAFRFNYDGTISLDNRPFACSMMIMENEGAPRTIPPGTTYTSVDSYIAAMIALHDSAFLAAPNATKNKDDYEQQMSVRTFLRAVSDRFISPERHSPFSLWMSDDNTSNIYVDDNWNITGIVDLEWIISVPVDMQCTPFWLYSMEGNSEATTRSGEAKQKYLAARSVFMSILRDEEIKQEQARVRAKRDTGPSSCSFLPGSTLSDAIDGSWTSGRFWFHLCLLLPNAMHNVVRRNILPDYADNENVFNEMWRFWAPNVSNVIAQKLRDRELYADRLSELFDCKDVSKQQNTNVAQGQNTGRD</sequence>
<reference evidence="1 2" key="1">
    <citation type="journal article" date="2016" name="Genome Biol. Evol.">
        <title>Divergent and convergent evolution of fungal pathogenicity.</title>
        <authorList>
            <person name="Shang Y."/>
            <person name="Xiao G."/>
            <person name="Zheng P."/>
            <person name="Cen K."/>
            <person name="Zhan S."/>
            <person name="Wang C."/>
        </authorList>
    </citation>
    <scope>NUCLEOTIDE SEQUENCE [LARGE SCALE GENOMIC DNA]</scope>
    <source>
        <strain evidence="1 2">RCEF 264</strain>
    </source>
</reference>
<proteinExistence type="predicted"/>
<dbReference type="AlphaFoldDB" id="A0A162MKF4"/>
<dbReference type="PANTHER" id="PTHR21310:SF37">
    <property type="entry name" value="AMINOGLYCOSIDE PHOSPHOTRANSFERASE DOMAIN-CONTAINING PROTEIN"/>
    <property type="match status" value="1"/>
</dbReference>
<protein>
    <recommendedName>
        <fullName evidence="3">Aminoglycoside phosphotransferase</fullName>
    </recommendedName>
</protein>
<evidence type="ECO:0008006" key="3">
    <source>
        <dbReference type="Google" id="ProtNLM"/>
    </source>
</evidence>
<dbReference type="Proteomes" id="UP000076874">
    <property type="component" value="Unassembled WGS sequence"/>
</dbReference>
<dbReference type="PANTHER" id="PTHR21310">
    <property type="entry name" value="AMINOGLYCOSIDE PHOSPHOTRANSFERASE-RELATED-RELATED"/>
    <property type="match status" value="1"/>
</dbReference>
<accession>A0A162MKF4</accession>